<evidence type="ECO:0000313" key="2">
    <source>
        <dbReference type="WBParaSite" id="SPAL_0001547100.1"/>
    </source>
</evidence>
<dbReference type="GO" id="GO:0003697">
    <property type="term" value="F:single-stranded DNA binding"/>
    <property type="evidence" value="ECO:0007669"/>
    <property type="project" value="TreeGrafter"/>
</dbReference>
<proteinExistence type="predicted"/>
<dbReference type="GO" id="GO:0044547">
    <property type="term" value="F:DNA topoisomerase binding"/>
    <property type="evidence" value="ECO:0007669"/>
    <property type="project" value="TreeGrafter"/>
</dbReference>
<sequence length="110" mass="12815">MHQKLSQKVPALVNRKEPILLNNNAKPHVSKRTVQKPRELGYETLSHPAYSPDISSTDYHFFKHFNTFLREKIFRNDEDTKTAFEVSSNLEAWIFMLMESISSYLVGNDV</sequence>
<dbReference type="GO" id="GO:0006303">
    <property type="term" value="P:double-strand break repair via nonhomologous end joining"/>
    <property type="evidence" value="ECO:0007669"/>
    <property type="project" value="TreeGrafter"/>
</dbReference>
<dbReference type="PANTHER" id="PTHR46060">
    <property type="entry name" value="MARINER MOS1 TRANSPOSASE-LIKE PROTEIN"/>
    <property type="match status" value="1"/>
</dbReference>
<dbReference type="GO" id="GO:0005634">
    <property type="term" value="C:nucleus"/>
    <property type="evidence" value="ECO:0007669"/>
    <property type="project" value="TreeGrafter"/>
</dbReference>
<dbReference type="Gene3D" id="3.30.420.10">
    <property type="entry name" value="Ribonuclease H-like superfamily/Ribonuclease H"/>
    <property type="match status" value="1"/>
</dbReference>
<reference evidence="2" key="1">
    <citation type="submission" date="2017-02" db="UniProtKB">
        <authorList>
            <consortium name="WormBaseParasite"/>
        </authorList>
    </citation>
    <scope>IDENTIFICATION</scope>
</reference>
<protein>
    <submittedName>
        <fullName evidence="2">Histone-lysine N-methyltransferase SETMAR</fullName>
    </submittedName>
</protein>
<dbReference type="GO" id="GO:0044774">
    <property type="term" value="P:mitotic DNA integrity checkpoint signaling"/>
    <property type="evidence" value="ECO:0007669"/>
    <property type="project" value="TreeGrafter"/>
</dbReference>
<dbReference type="InterPro" id="IPR052709">
    <property type="entry name" value="Transposase-MT_Hybrid"/>
</dbReference>
<dbReference type="GO" id="GO:0015074">
    <property type="term" value="P:DNA integration"/>
    <property type="evidence" value="ECO:0007669"/>
    <property type="project" value="TreeGrafter"/>
</dbReference>
<dbReference type="GO" id="GO:0003690">
    <property type="term" value="F:double-stranded DNA binding"/>
    <property type="evidence" value="ECO:0007669"/>
    <property type="project" value="TreeGrafter"/>
</dbReference>
<dbReference type="WBParaSite" id="SPAL_0001547100.1">
    <property type="protein sequence ID" value="SPAL_0001547100.1"/>
    <property type="gene ID" value="SPAL_0001547100"/>
</dbReference>
<keyword evidence="1" id="KW-1185">Reference proteome</keyword>
<dbReference type="PANTHER" id="PTHR46060:SF2">
    <property type="entry name" value="HISTONE-LYSINE N-METHYLTRANSFERASE SETMAR"/>
    <property type="match status" value="1"/>
</dbReference>
<dbReference type="GO" id="GO:0031297">
    <property type="term" value="P:replication fork processing"/>
    <property type="evidence" value="ECO:0007669"/>
    <property type="project" value="TreeGrafter"/>
</dbReference>
<dbReference type="STRING" id="174720.A0A0N5CC63"/>
<evidence type="ECO:0000313" key="1">
    <source>
        <dbReference type="Proteomes" id="UP000046392"/>
    </source>
</evidence>
<organism evidence="1 2">
    <name type="scientific">Strongyloides papillosus</name>
    <name type="common">Intestinal threadworm</name>
    <dbReference type="NCBI Taxonomy" id="174720"/>
    <lineage>
        <taxon>Eukaryota</taxon>
        <taxon>Metazoa</taxon>
        <taxon>Ecdysozoa</taxon>
        <taxon>Nematoda</taxon>
        <taxon>Chromadorea</taxon>
        <taxon>Rhabditida</taxon>
        <taxon>Tylenchina</taxon>
        <taxon>Panagrolaimomorpha</taxon>
        <taxon>Strongyloidoidea</taxon>
        <taxon>Strongyloididae</taxon>
        <taxon>Strongyloides</taxon>
    </lineage>
</organism>
<dbReference type="GO" id="GO:0000793">
    <property type="term" value="C:condensed chromosome"/>
    <property type="evidence" value="ECO:0007669"/>
    <property type="project" value="TreeGrafter"/>
</dbReference>
<dbReference type="GO" id="GO:0042800">
    <property type="term" value="F:histone H3K4 methyltransferase activity"/>
    <property type="evidence" value="ECO:0007669"/>
    <property type="project" value="TreeGrafter"/>
</dbReference>
<name>A0A0N5CC63_STREA</name>
<dbReference type="Proteomes" id="UP000046392">
    <property type="component" value="Unplaced"/>
</dbReference>
<dbReference type="AlphaFoldDB" id="A0A0N5CC63"/>
<dbReference type="GO" id="GO:0000729">
    <property type="term" value="P:DNA double-strand break processing"/>
    <property type="evidence" value="ECO:0007669"/>
    <property type="project" value="TreeGrafter"/>
</dbReference>
<dbReference type="GO" id="GO:0046975">
    <property type="term" value="F:histone H3K36 methyltransferase activity"/>
    <property type="evidence" value="ECO:0007669"/>
    <property type="project" value="TreeGrafter"/>
</dbReference>
<dbReference type="InterPro" id="IPR036397">
    <property type="entry name" value="RNaseH_sf"/>
</dbReference>
<accession>A0A0N5CC63</accession>
<dbReference type="GO" id="GO:0035861">
    <property type="term" value="C:site of double-strand break"/>
    <property type="evidence" value="ECO:0007669"/>
    <property type="project" value="TreeGrafter"/>
</dbReference>
<dbReference type="GO" id="GO:0000014">
    <property type="term" value="F:single-stranded DNA endodeoxyribonuclease activity"/>
    <property type="evidence" value="ECO:0007669"/>
    <property type="project" value="TreeGrafter"/>
</dbReference>